<dbReference type="GO" id="GO:0016787">
    <property type="term" value="F:hydrolase activity"/>
    <property type="evidence" value="ECO:0007669"/>
    <property type="project" value="UniProtKB-KW"/>
</dbReference>
<dbReference type="InterPro" id="IPR019819">
    <property type="entry name" value="Carboxylesterase_B_CS"/>
</dbReference>
<reference evidence="5 6" key="1">
    <citation type="submission" date="2014-02" db="EMBL/GenBank/DDBJ databases">
        <title>Transposable element dynamics among asymbiotic and ectomycorrhizal Amanita fungi.</title>
        <authorList>
            <consortium name="DOE Joint Genome Institute"/>
            <person name="Hess J."/>
            <person name="Skrede I."/>
            <person name="Wolfe B."/>
            <person name="LaButti K."/>
            <person name="Ohm R.A."/>
            <person name="Grigoriev I.V."/>
            <person name="Pringle A."/>
        </authorList>
    </citation>
    <scope>NUCLEOTIDE SEQUENCE [LARGE SCALE GENOMIC DNA]</scope>
    <source>
        <strain evidence="5 6">SKay4041</strain>
    </source>
</reference>
<dbReference type="PROSITE" id="PS00941">
    <property type="entry name" value="CARBOXYLESTERASE_B_2"/>
    <property type="match status" value="1"/>
</dbReference>
<dbReference type="InterPro" id="IPR029058">
    <property type="entry name" value="AB_hydrolase_fold"/>
</dbReference>
<protein>
    <recommendedName>
        <fullName evidence="3">Carboxylic ester hydrolase</fullName>
        <ecNumber evidence="3">3.1.1.-</ecNumber>
    </recommendedName>
</protein>
<gene>
    <name evidence="5" type="ORF">AMATHDRAFT_76935</name>
</gene>
<evidence type="ECO:0000313" key="5">
    <source>
        <dbReference type="EMBL" id="PFH48027.1"/>
    </source>
</evidence>
<dbReference type="PANTHER" id="PTHR11559">
    <property type="entry name" value="CARBOXYLESTERASE"/>
    <property type="match status" value="1"/>
</dbReference>
<dbReference type="Gene3D" id="3.40.50.1820">
    <property type="entry name" value="alpha/beta hydrolase"/>
    <property type="match status" value="1"/>
</dbReference>
<dbReference type="STRING" id="703135.A0A2A9NIE0"/>
<dbReference type="EMBL" id="KZ302080">
    <property type="protein sequence ID" value="PFH48027.1"/>
    <property type="molecule type" value="Genomic_DNA"/>
</dbReference>
<feature type="chain" id="PRO_5011835754" description="Carboxylic ester hydrolase" evidence="3">
    <location>
        <begin position="18"/>
        <end position="538"/>
    </location>
</feature>
<evidence type="ECO:0000259" key="4">
    <source>
        <dbReference type="Pfam" id="PF00135"/>
    </source>
</evidence>
<evidence type="ECO:0000313" key="6">
    <source>
        <dbReference type="Proteomes" id="UP000242287"/>
    </source>
</evidence>
<keyword evidence="3" id="KW-0732">Signal</keyword>
<dbReference type="SUPFAM" id="SSF53474">
    <property type="entry name" value="alpha/beta-Hydrolases"/>
    <property type="match status" value="1"/>
</dbReference>
<accession>A0A2A9NIE0</accession>
<feature type="signal peptide" evidence="3">
    <location>
        <begin position="1"/>
        <end position="17"/>
    </location>
</feature>
<dbReference type="InterPro" id="IPR019826">
    <property type="entry name" value="Carboxylesterase_B_AS"/>
</dbReference>
<dbReference type="AlphaFoldDB" id="A0A2A9NIE0"/>
<dbReference type="InterPro" id="IPR050309">
    <property type="entry name" value="Type-B_Carboxylest/Lipase"/>
</dbReference>
<evidence type="ECO:0000256" key="2">
    <source>
        <dbReference type="ARBA" id="ARBA00022801"/>
    </source>
</evidence>
<organism evidence="5 6">
    <name type="scientific">Amanita thiersii Skay4041</name>
    <dbReference type="NCBI Taxonomy" id="703135"/>
    <lineage>
        <taxon>Eukaryota</taxon>
        <taxon>Fungi</taxon>
        <taxon>Dikarya</taxon>
        <taxon>Basidiomycota</taxon>
        <taxon>Agaricomycotina</taxon>
        <taxon>Agaricomycetes</taxon>
        <taxon>Agaricomycetidae</taxon>
        <taxon>Agaricales</taxon>
        <taxon>Pluteineae</taxon>
        <taxon>Amanitaceae</taxon>
        <taxon>Amanita</taxon>
    </lineage>
</organism>
<keyword evidence="2 3" id="KW-0378">Hydrolase</keyword>
<keyword evidence="6" id="KW-1185">Reference proteome</keyword>
<dbReference type="PROSITE" id="PS00122">
    <property type="entry name" value="CARBOXYLESTERASE_B_1"/>
    <property type="match status" value="1"/>
</dbReference>
<feature type="domain" description="Carboxylesterase type B" evidence="4">
    <location>
        <begin position="27"/>
        <end position="508"/>
    </location>
</feature>
<dbReference type="Proteomes" id="UP000242287">
    <property type="component" value="Unassembled WGS sequence"/>
</dbReference>
<comment type="similarity">
    <text evidence="1 3">Belongs to the type-B carboxylesterase/lipase family.</text>
</comment>
<dbReference type="OrthoDB" id="2973866at2759"/>
<sequence>MKFPVLLALVQAYLALAARPPVTVKLDDATFNGKAMDVVNKFLGIPYAQPPVGDLRYRLPKAYPAYTGTFDATKWGRSCSQQARVLPELPGAPPPVIDYLNYTLWDYNTPDGEDCLTLNVIQPKYMTIGKTLPVVVVGGFEMSGSSNYDGTLIVKRSMQLGEPVIYVSMNYRVGLGFLGGDVMKNAGLGNLGLHDQRLALRWVKKYISTFGGDPNRVTIWGQSGGAMSVAMQMLTNGGDNEGLFHGAFMLSGGVIPFGWIDGKHGQRYWDGLMRDTGCCSAKDKIECLRQLPYKKLKAAIDASPDIFDWESVVEAWIPRADGVFLKDTPQRLLLAGSLSKVPFVIGDVDDEATLFTFANLNITTNDELGHYASTNFFPDITPEELKELLGAHADDPTAGSPFDTGTRNALTPEFKRESAAKGDLIWQTPRRFLLTEATPTQDCWSFLSKRNKNLPFLGAYQGSDLPYFYDNGEMQDYLIYFVNTYNPNRPSTFQWPKYNIQDRPLLTLWDGPGVNVTADTFREPTFMLDLKLGLKYPL</sequence>
<dbReference type="InterPro" id="IPR002018">
    <property type="entry name" value="CarbesteraseB"/>
</dbReference>
<name>A0A2A9NIE0_9AGAR</name>
<evidence type="ECO:0000256" key="1">
    <source>
        <dbReference type="ARBA" id="ARBA00005964"/>
    </source>
</evidence>
<evidence type="ECO:0000256" key="3">
    <source>
        <dbReference type="RuleBase" id="RU361235"/>
    </source>
</evidence>
<dbReference type="Pfam" id="PF00135">
    <property type="entry name" value="COesterase"/>
    <property type="match status" value="1"/>
</dbReference>
<dbReference type="EC" id="3.1.1.-" evidence="3"/>
<proteinExistence type="inferred from homology"/>